<gene>
    <name evidence="1" type="ORF">N7530_000508</name>
</gene>
<dbReference type="AlphaFoldDB" id="A0A9X0BVF9"/>
<comment type="caution">
    <text evidence="1">The sequence shown here is derived from an EMBL/GenBank/DDBJ whole genome shotgun (WGS) entry which is preliminary data.</text>
</comment>
<dbReference type="EMBL" id="JAPWDO010000001">
    <property type="protein sequence ID" value="KAJ5486208.1"/>
    <property type="molecule type" value="Genomic_DNA"/>
</dbReference>
<organism evidence="1 2">
    <name type="scientific">Penicillium desertorum</name>
    <dbReference type="NCBI Taxonomy" id="1303715"/>
    <lineage>
        <taxon>Eukaryota</taxon>
        <taxon>Fungi</taxon>
        <taxon>Dikarya</taxon>
        <taxon>Ascomycota</taxon>
        <taxon>Pezizomycotina</taxon>
        <taxon>Eurotiomycetes</taxon>
        <taxon>Eurotiomycetidae</taxon>
        <taxon>Eurotiales</taxon>
        <taxon>Aspergillaceae</taxon>
        <taxon>Penicillium</taxon>
    </lineage>
</organism>
<dbReference type="Proteomes" id="UP001147760">
    <property type="component" value="Unassembled WGS sequence"/>
</dbReference>
<protein>
    <submittedName>
        <fullName evidence="1">Uncharacterized protein</fullName>
    </submittedName>
</protein>
<reference evidence="1" key="2">
    <citation type="journal article" date="2023" name="IMA Fungus">
        <title>Comparative genomic study of the Penicillium genus elucidates a diverse pangenome and 15 lateral gene transfer events.</title>
        <authorList>
            <person name="Petersen C."/>
            <person name="Sorensen T."/>
            <person name="Nielsen M.R."/>
            <person name="Sondergaard T.E."/>
            <person name="Sorensen J.L."/>
            <person name="Fitzpatrick D.A."/>
            <person name="Frisvad J.C."/>
            <person name="Nielsen K.L."/>
        </authorList>
    </citation>
    <scope>NUCLEOTIDE SEQUENCE</scope>
    <source>
        <strain evidence="1">IBT 17660</strain>
    </source>
</reference>
<sequence>MEAVVYVTSKRFPSPQRWKFPPAGCILYEDGFEGSHDIEVDGTTIFQRAPSTATSFMCTSQATVPAGRVSGSPRLPHLMSSIPGDPLDERERDRTWKVQYLSGAFLGPKPPDLSEPWVIMNNQIRHKLIVILMA</sequence>
<accession>A0A9X0BVF9</accession>
<reference evidence="1" key="1">
    <citation type="submission" date="2022-12" db="EMBL/GenBank/DDBJ databases">
        <authorList>
            <person name="Petersen C."/>
        </authorList>
    </citation>
    <scope>NUCLEOTIDE SEQUENCE</scope>
    <source>
        <strain evidence="1">IBT 17660</strain>
    </source>
</reference>
<name>A0A9X0BVF9_9EURO</name>
<evidence type="ECO:0000313" key="2">
    <source>
        <dbReference type="Proteomes" id="UP001147760"/>
    </source>
</evidence>
<keyword evidence="2" id="KW-1185">Reference proteome</keyword>
<proteinExistence type="predicted"/>
<evidence type="ECO:0000313" key="1">
    <source>
        <dbReference type="EMBL" id="KAJ5486208.1"/>
    </source>
</evidence>